<dbReference type="AlphaFoldDB" id="A0A5J4RLS9"/>
<comment type="caution">
    <text evidence="1">The sequence shown here is derived from an EMBL/GenBank/DDBJ whole genome shotgun (WGS) entry which is preliminary data.</text>
</comment>
<name>A0A5J4RLS9_9ZZZZ</name>
<evidence type="ECO:0000313" key="1">
    <source>
        <dbReference type="EMBL" id="KAA6334100.1"/>
    </source>
</evidence>
<dbReference type="EMBL" id="SNRY01001035">
    <property type="protein sequence ID" value="KAA6334100.1"/>
    <property type="molecule type" value="Genomic_DNA"/>
</dbReference>
<sequence length="159" mass="18431">MIRSAWIDNEKIDKNPVCGPGLLTRRIVEHICNDNTITKITEKEAAEIKKLESNSIIVNAQNDKRKKDSRLFESKRVGIDADIHKKYSLFRLRSLIELKEPDHPFKEKKKAVVSYFKDHNIEVTPDNIKELLGCYSKYVFDCFNSKNLITGITLYNSML</sequence>
<reference evidence="1" key="1">
    <citation type="submission" date="2019-03" db="EMBL/GenBank/DDBJ databases">
        <title>Single cell metagenomics reveals metabolic interactions within the superorganism composed of flagellate Streblomastix strix and complex community of Bacteroidetes bacteria on its surface.</title>
        <authorList>
            <person name="Treitli S.C."/>
            <person name="Kolisko M."/>
            <person name="Husnik F."/>
            <person name="Keeling P."/>
            <person name="Hampl V."/>
        </authorList>
    </citation>
    <scope>NUCLEOTIDE SEQUENCE</scope>
    <source>
        <strain evidence="1">STM</strain>
    </source>
</reference>
<proteinExistence type="predicted"/>
<gene>
    <name evidence="1" type="ORF">EZS27_017561</name>
</gene>
<accession>A0A5J4RLS9</accession>
<protein>
    <submittedName>
        <fullName evidence="1">Uncharacterized protein</fullName>
    </submittedName>
</protein>
<organism evidence="1">
    <name type="scientific">termite gut metagenome</name>
    <dbReference type="NCBI Taxonomy" id="433724"/>
    <lineage>
        <taxon>unclassified sequences</taxon>
        <taxon>metagenomes</taxon>
        <taxon>organismal metagenomes</taxon>
    </lineage>
</organism>